<gene>
    <name evidence="1" type="ORF">LCGC14_0984080</name>
</gene>
<reference evidence="1" key="1">
    <citation type="journal article" date="2015" name="Nature">
        <title>Complex archaea that bridge the gap between prokaryotes and eukaryotes.</title>
        <authorList>
            <person name="Spang A."/>
            <person name="Saw J.H."/>
            <person name="Jorgensen S.L."/>
            <person name="Zaremba-Niedzwiedzka K."/>
            <person name="Martijn J."/>
            <person name="Lind A.E."/>
            <person name="van Eijk R."/>
            <person name="Schleper C."/>
            <person name="Guy L."/>
            <person name="Ettema T.J."/>
        </authorList>
    </citation>
    <scope>NUCLEOTIDE SEQUENCE</scope>
</reference>
<evidence type="ECO:0000313" key="1">
    <source>
        <dbReference type="EMBL" id="KKN15621.1"/>
    </source>
</evidence>
<sequence>MLKYSNAAFEIAGLSTYNLTADIGESFLIRKITVFAPSDDGYLVLRVDRKTVGVYRTKGKSGNHLGHPQTGWLHKNLMESLTRHNINVSIPVAEGQTFTYEFTTGNGHVCSYYDVYDAGDIRADMPNGSAAKEYTFIQYMNAGTYPSASGDVLLNTSLSPTEFPDFPCGKSVPPRHKIDVLGVVGCPVGDSTDGNNYIVTDFVKLIKEREVLFDQRRRGFLFTGLRGVVSGTYWNNTFSPIGGCVPVKIELYDQDSTQPSYQEPLIFDEPIHCIGGEELQVYITARLVGSHTLTAGAIDLAAILRVVVE</sequence>
<name>A0A0F9QR18_9ZZZZ</name>
<protein>
    <submittedName>
        <fullName evidence="1">Uncharacterized protein</fullName>
    </submittedName>
</protein>
<comment type="caution">
    <text evidence="1">The sequence shown here is derived from an EMBL/GenBank/DDBJ whole genome shotgun (WGS) entry which is preliminary data.</text>
</comment>
<organism evidence="1">
    <name type="scientific">marine sediment metagenome</name>
    <dbReference type="NCBI Taxonomy" id="412755"/>
    <lineage>
        <taxon>unclassified sequences</taxon>
        <taxon>metagenomes</taxon>
        <taxon>ecological metagenomes</taxon>
    </lineage>
</organism>
<accession>A0A0F9QR18</accession>
<dbReference type="EMBL" id="LAZR01003694">
    <property type="protein sequence ID" value="KKN15621.1"/>
    <property type="molecule type" value="Genomic_DNA"/>
</dbReference>
<dbReference type="AlphaFoldDB" id="A0A0F9QR18"/>
<proteinExistence type="predicted"/>